<dbReference type="GO" id="GO:0005525">
    <property type="term" value="F:GTP binding"/>
    <property type="evidence" value="ECO:0007669"/>
    <property type="project" value="UniProtKB-KW"/>
</dbReference>
<dbReference type="SUPFAM" id="SSF81271">
    <property type="entry name" value="TGS-like"/>
    <property type="match status" value="1"/>
</dbReference>
<name>A0A0D3J0Q0_EMIH1</name>
<dbReference type="InterPro" id="IPR031662">
    <property type="entry name" value="GTP-binding_2"/>
</dbReference>
<proteinExistence type="predicted"/>
<dbReference type="Proteomes" id="UP000013827">
    <property type="component" value="Unassembled WGS sequence"/>
</dbReference>
<keyword evidence="2" id="KW-0342">GTP-binding</keyword>
<dbReference type="PROSITE" id="PS51880">
    <property type="entry name" value="TGS"/>
    <property type="match status" value="1"/>
</dbReference>
<protein>
    <recommendedName>
        <fullName evidence="4">TGS domain-containing protein</fullName>
    </recommendedName>
</protein>
<dbReference type="SUPFAM" id="SSF52540">
    <property type="entry name" value="P-loop containing nucleoside triphosphate hydrolases"/>
    <property type="match status" value="1"/>
</dbReference>
<dbReference type="AlphaFoldDB" id="A0A0D3J0Q0"/>
<dbReference type="InterPro" id="IPR006073">
    <property type="entry name" value="GTP-bd"/>
</dbReference>
<keyword evidence="1" id="KW-0547">Nucleotide-binding</keyword>
<reference evidence="6" key="1">
    <citation type="journal article" date="2013" name="Nature">
        <title>Pan genome of the phytoplankton Emiliania underpins its global distribution.</title>
        <authorList>
            <person name="Read B.A."/>
            <person name="Kegel J."/>
            <person name="Klute M.J."/>
            <person name="Kuo A."/>
            <person name="Lefebvre S.C."/>
            <person name="Maumus F."/>
            <person name="Mayer C."/>
            <person name="Miller J."/>
            <person name="Monier A."/>
            <person name="Salamov A."/>
            <person name="Young J."/>
            <person name="Aguilar M."/>
            <person name="Claverie J.M."/>
            <person name="Frickenhaus S."/>
            <person name="Gonzalez K."/>
            <person name="Herman E.K."/>
            <person name="Lin Y.C."/>
            <person name="Napier J."/>
            <person name="Ogata H."/>
            <person name="Sarno A.F."/>
            <person name="Shmutz J."/>
            <person name="Schroeder D."/>
            <person name="de Vargas C."/>
            <person name="Verret F."/>
            <person name="von Dassow P."/>
            <person name="Valentin K."/>
            <person name="Van de Peer Y."/>
            <person name="Wheeler G."/>
            <person name="Dacks J.B."/>
            <person name="Delwiche C.F."/>
            <person name="Dyhrman S.T."/>
            <person name="Glockner G."/>
            <person name="John U."/>
            <person name="Richards T."/>
            <person name="Worden A.Z."/>
            <person name="Zhang X."/>
            <person name="Grigoriev I.V."/>
            <person name="Allen A.E."/>
            <person name="Bidle K."/>
            <person name="Borodovsky M."/>
            <person name="Bowler C."/>
            <person name="Brownlee C."/>
            <person name="Cock J.M."/>
            <person name="Elias M."/>
            <person name="Gladyshev V.N."/>
            <person name="Groth M."/>
            <person name="Guda C."/>
            <person name="Hadaegh A."/>
            <person name="Iglesias-Rodriguez M.D."/>
            <person name="Jenkins J."/>
            <person name="Jones B.M."/>
            <person name="Lawson T."/>
            <person name="Leese F."/>
            <person name="Lindquist E."/>
            <person name="Lobanov A."/>
            <person name="Lomsadze A."/>
            <person name="Malik S.B."/>
            <person name="Marsh M.E."/>
            <person name="Mackinder L."/>
            <person name="Mock T."/>
            <person name="Mueller-Roeber B."/>
            <person name="Pagarete A."/>
            <person name="Parker M."/>
            <person name="Probert I."/>
            <person name="Quesneville H."/>
            <person name="Raines C."/>
            <person name="Rensing S.A."/>
            <person name="Riano-Pachon D.M."/>
            <person name="Richier S."/>
            <person name="Rokitta S."/>
            <person name="Shiraiwa Y."/>
            <person name="Soanes D.M."/>
            <person name="van der Giezen M."/>
            <person name="Wahlund T.M."/>
            <person name="Williams B."/>
            <person name="Wilson W."/>
            <person name="Wolfe G."/>
            <person name="Wurch L.L."/>
        </authorList>
    </citation>
    <scope>NUCLEOTIDE SEQUENCE</scope>
</reference>
<dbReference type="InterPro" id="IPR027417">
    <property type="entry name" value="P-loop_NTPase"/>
</dbReference>
<dbReference type="Pfam" id="PF02824">
    <property type="entry name" value="TGS"/>
    <property type="match status" value="1"/>
</dbReference>
<dbReference type="Pfam" id="PF01926">
    <property type="entry name" value="MMR_HSR1"/>
    <property type="match status" value="1"/>
</dbReference>
<evidence type="ECO:0000313" key="5">
    <source>
        <dbReference type="EnsemblProtists" id="EOD17085"/>
    </source>
</evidence>
<dbReference type="STRING" id="2903.R1DRI9"/>
<sequence>MTLVEKIKDIEKEIARTQVNKATMSHLCTLRAKLAKYRTELIAPPKAGSSEGTGFDVEKVGDARVALIGFPSAAAYEFTTLTCIPGIIHHKDCRIQLLDLPGIIEGASEGKGRGRQVIGVARSCDLILLVADRQRELLEHELRVVGLRLNERPPNVYFKKKSSGPVSISSTCALESISESDVLFREDCTVDQFIDLIEGNRKYVRCLYVYNKIDMSSIEDRRSLSPQAMPDTMVLSCRMRLNTDVFAERLWDYLGLVRVYTKPRGKKPDFDDPIVLTEGRHGTTVEAACKHVHRSLVATFDYAMVWGSSVKHTPQRVGLAHQMHDEDVIQVVKKRGNDLKLDPSNQLAGWKDPTKSKNAMRKAKAKLKT</sequence>
<dbReference type="HOGENOM" id="CLU_044997_0_0_1"/>
<dbReference type="PROSITE" id="PS00905">
    <property type="entry name" value="GTP1_OBG"/>
    <property type="match status" value="1"/>
</dbReference>
<evidence type="ECO:0000256" key="2">
    <source>
        <dbReference type="ARBA" id="ARBA00023134"/>
    </source>
</evidence>
<feature type="region of interest" description="Disordered" evidence="3">
    <location>
        <begin position="342"/>
        <end position="369"/>
    </location>
</feature>
<dbReference type="KEGG" id="ehx:EMIHUDRAFT_316391"/>
<accession>A0A0D3J0Q0</accession>
<dbReference type="InterPro" id="IPR012675">
    <property type="entry name" value="Beta-grasp_dom_sf"/>
</dbReference>
<feature type="compositionally biased region" description="Basic residues" evidence="3">
    <location>
        <begin position="358"/>
        <end position="369"/>
    </location>
</feature>
<dbReference type="FunFam" id="3.10.20.30:FF:000003">
    <property type="entry name" value="Developmentally-regulated GTP-binding protein 1"/>
    <property type="match status" value="1"/>
</dbReference>
<dbReference type="Gene3D" id="3.40.50.300">
    <property type="entry name" value="P-loop containing nucleotide triphosphate hydrolases"/>
    <property type="match status" value="1"/>
</dbReference>
<evidence type="ECO:0000259" key="4">
    <source>
        <dbReference type="PROSITE" id="PS51880"/>
    </source>
</evidence>
<feature type="domain" description="TGS" evidence="4">
    <location>
        <begin position="255"/>
        <end position="333"/>
    </location>
</feature>
<dbReference type="PaxDb" id="2903-EOD17085"/>
<dbReference type="RefSeq" id="XP_005769514.1">
    <property type="nucleotide sequence ID" value="XM_005769457.1"/>
</dbReference>
<dbReference type="InterPro" id="IPR004095">
    <property type="entry name" value="TGS"/>
</dbReference>
<reference evidence="5" key="2">
    <citation type="submission" date="2024-10" db="UniProtKB">
        <authorList>
            <consortium name="EnsemblProtists"/>
        </authorList>
    </citation>
    <scope>IDENTIFICATION</scope>
</reference>
<dbReference type="eggNOG" id="KOG1486">
    <property type="taxonomic scope" value="Eukaryota"/>
</dbReference>
<dbReference type="CDD" id="cd01896">
    <property type="entry name" value="DRG"/>
    <property type="match status" value="1"/>
</dbReference>
<evidence type="ECO:0000256" key="3">
    <source>
        <dbReference type="SAM" id="MobiDB-lite"/>
    </source>
</evidence>
<dbReference type="InterPro" id="IPR045001">
    <property type="entry name" value="DRG"/>
</dbReference>
<dbReference type="OMA" id="DVCDQVH"/>
<dbReference type="EnsemblProtists" id="EOD17085">
    <property type="protein sequence ID" value="EOD17085"/>
    <property type="gene ID" value="EMIHUDRAFT_316391"/>
</dbReference>
<dbReference type="InterPro" id="IPR006074">
    <property type="entry name" value="GTP1-OBG_CS"/>
</dbReference>
<dbReference type="Gene3D" id="6.10.140.1070">
    <property type="match status" value="1"/>
</dbReference>
<keyword evidence="6" id="KW-1185">Reference proteome</keyword>
<dbReference type="PRINTS" id="PR00326">
    <property type="entry name" value="GTP1OBG"/>
</dbReference>
<evidence type="ECO:0000256" key="1">
    <source>
        <dbReference type="ARBA" id="ARBA00022741"/>
    </source>
</evidence>
<organism evidence="5 6">
    <name type="scientific">Emiliania huxleyi (strain CCMP1516)</name>
    <dbReference type="NCBI Taxonomy" id="280463"/>
    <lineage>
        <taxon>Eukaryota</taxon>
        <taxon>Haptista</taxon>
        <taxon>Haptophyta</taxon>
        <taxon>Prymnesiophyceae</taxon>
        <taxon>Isochrysidales</taxon>
        <taxon>Noelaerhabdaceae</taxon>
        <taxon>Emiliania</taxon>
    </lineage>
</organism>
<dbReference type="InterPro" id="IPR012676">
    <property type="entry name" value="TGS-like"/>
</dbReference>
<evidence type="ECO:0000313" key="6">
    <source>
        <dbReference type="Proteomes" id="UP000013827"/>
    </source>
</evidence>
<dbReference type="GO" id="GO:0003924">
    <property type="term" value="F:GTPase activity"/>
    <property type="evidence" value="ECO:0007669"/>
    <property type="project" value="InterPro"/>
</dbReference>
<dbReference type="Pfam" id="PF16897">
    <property type="entry name" value="MMR_HSR1_Xtn"/>
    <property type="match status" value="1"/>
</dbReference>
<dbReference type="GeneID" id="17263245"/>
<dbReference type="Gene3D" id="3.10.20.30">
    <property type="match status" value="1"/>
</dbReference>
<dbReference type="PANTHER" id="PTHR43127">
    <property type="entry name" value="DEVELOPMENTALLY-REGULATED GTP-BINDING PROTEIN 2"/>
    <property type="match status" value="1"/>
</dbReference>